<feature type="domain" description="PAS" evidence="9">
    <location>
        <begin position="488"/>
        <end position="559"/>
    </location>
</feature>
<dbReference type="InterPro" id="IPR011006">
    <property type="entry name" value="CheY-like_superfamily"/>
</dbReference>
<dbReference type="Pfam" id="PF00072">
    <property type="entry name" value="Response_reg"/>
    <property type="match status" value="1"/>
</dbReference>
<feature type="transmembrane region" description="Helical" evidence="6">
    <location>
        <begin position="72"/>
        <end position="91"/>
    </location>
</feature>
<dbReference type="SUPFAM" id="SSF47384">
    <property type="entry name" value="Homodimeric domain of signal transducing histidine kinase"/>
    <property type="match status" value="1"/>
</dbReference>
<evidence type="ECO:0000313" key="11">
    <source>
        <dbReference type="EMBL" id="BCS94820.1"/>
    </source>
</evidence>
<dbReference type="PROSITE" id="PS50109">
    <property type="entry name" value="HIS_KIN"/>
    <property type="match status" value="1"/>
</dbReference>
<dbReference type="CDD" id="cd00130">
    <property type="entry name" value="PAS"/>
    <property type="match status" value="1"/>
</dbReference>
<gene>
    <name evidence="11" type="ORF">DSLASN_04520</name>
</gene>
<keyword evidence="6" id="KW-0812">Transmembrane</keyword>
<evidence type="ECO:0000259" key="7">
    <source>
        <dbReference type="PROSITE" id="PS50109"/>
    </source>
</evidence>
<dbReference type="InterPro" id="IPR036890">
    <property type="entry name" value="HATPase_C_sf"/>
</dbReference>
<dbReference type="SUPFAM" id="SSF55785">
    <property type="entry name" value="PYP-like sensor domain (PAS domain)"/>
    <property type="match status" value="1"/>
</dbReference>
<evidence type="ECO:0000256" key="2">
    <source>
        <dbReference type="ARBA" id="ARBA00012438"/>
    </source>
</evidence>
<feature type="transmembrane region" description="Helical" evidence="6">
    <location>
        <begin position="201"/>
        <end position="219"/>
    </location>
</feature>
<sequence length="1005" mass="111261">MHIDQFDVGLIPPLLSVYFGVCLSLLAFARSRHNKENILFTLLCLLTSVRPAQYLLQYVVTDVGALMQVERLILVAYAFLPFVGVLFFHGVLKVSKPKLEKGIFASSFVMGGLSLGPWFLSGLHTYPWGVIGKAGPLFPLYILYATVSLGYMLHCTFTAMKAQQDAEMRRKQRYIFASLLGGVSLLLVTGLTFIGNPMYPAANFMFVPMGVMAYGALRHRILDLWTIVHLALYRLAYAAVLLVPNAIIFLLIEPLLFGTNTFASLVPILVLWYSVNHLYVTRIHPWVSRRFNRNQYRMKAAESKFARDLLILRDTRSLVAEFGELVRSTLSFGSIRFFFAPNENPGHLTDMDGEVLALTDGTSSWLVEVDRLIDRYLLSSDWVTPEKGVRSDLMDLFDEYDGTCGVPLVQHGQLIGLVVFADKEGGLPVTPMEIDFLEKVSRYLSIALYNSRVYQAVTSLKDQLELRRRELSKEILERRRAEESLRKSEARYRLLADNILDTFVVVGVETEAVQYASPSCRKLTGYLAEEVVGTKFRDFLTESSRRELARVVPPPQEGGAFLAELEHKRKDGGTAWVEVSGHFIATGDGRMEVVGLARDISERREAEMEKEELHGKLRQAQKMESIGVLAGGIAHDFNNILMAILGYTQLGAMYLGEKDGEAAGVVAQIEKAGIRAKELVSQILAFSRQNEQSRHAVDFVGIAQEALALIRPTLLSEVEIRSEFPEEPAMVVADPVQIHQIVVNLCTNALHALEEGGGGTIEVAVTRTTLDAGEARRYGLEPGPFVALRVTDTGRGMDDDVRSRIFEPYFTTKGAGKGTGMGLAVVQGIILSHNGAVVVESREENGSTFSVYLPEAEGVTEIRPAAGGVDKACGGRILFVDDETMLVELAGEALTRMGFEVVAMDDPEDALTRFTENPEDFDVVVTDMTMPRMSGLKLAERVRGINPEVPVILCTGFSNDLVGRRHEDMGVSEVLFKPVPMKGLAETIHRVRSGQAMVAQDSQIQ</sequence>
<keyword evidence="3 4" id="KW-0597">Phosphoprotein</keyword>
<dbReference type="InterPro" id="IPR000014">
    <property type="entry name" value="PAS"/>
</dbReference>
<feature type="domain" description="Histidine kinase" evidence="7">
    <location>
        <begin position="632"/>
        <end position="857"/>
    </location>
</feature>
<dbReference type="InterPro" id="IPR035965">
    <property type="entry name" value="PAS-like_dom_sf"/>
</dbReference>
<dbReference type="SUPFAM" id="SSF52172">
    <property type="entry name" value="CheY-like"/>
    <property type="match status" value="1"/>
</dbReference>
<dbReference type="SMART" id="SM00448">
    <property type="entry name" value="REC"/>
    <property type="match status" value="1"/>
</dbReference>
<keyword evidence="6" id="KW-1133">Transmembrane helix</keyword>
<dbReference type="Gene3D" id="3.40.50.2300">
    <property type="match status" value="1"/>
</dbReference>
<evidence type="ECO:0000256" key="5">
    <source>
        <dbReference type="SAM" id="Coils"/>
    </source>
</evidence>
<organism evidence="11 12">
    <name type="scientific">Desulfoluna limicola</name>
    <dbReference type="NCBI Taxonomy" id="2810562"/>
    <lineage>
        <taxon>Bacteria</taxon>
        <taxon>Pseudomonadati</taxon>
        <taxon>Thermodesulfobacteriota</taxon>
        <taxon>Desulfobacteria</taxon>
        <taxon>Desulfobacterales</taxon>
        <taxon>Desulfolunaceae</taxon>
        <taxon>Desulfoluna</taxon>
    </lineage>
</organism>
<dbReference type="SMART" id="SM00387">
    <property type="entry name" value="HATPase_c"/>
    <property type="match status" value="1"/>
</dbReference>
<dbReference type="InterPro" id="IPR036097">
    <property type="entry name" value="HisK_dim/P_sf"/>
</dbReference>
<dbReference type="InterPro" id="IPR000700">
    <property type="entry name" value="PAS-assoc_C"/>
</dbReference>
<evidence type="ECO:0000256" key="1">
    <source>
        <dbReference type="ARBA" id="ARBA00000085"/>
    </source>
</evidence>
<feature type="transmembrane region" description="Helical" evidence="6">
    <location>
        <begin position="174"/>
        <end position="195"/>
    </location>
</feature>
<reference evidence="11 12" key="1">
    <citation type="submission" date="2021-02" db="EMBL/GenBank/DDBJ databases">
        <title>Complete genome of Desulfoluna sp. strain ASN36.</title>
        <authorList>
            <person name="Takahashi A."/>
            <person name="Kojima H."/>
            <person name="Fukui M."/>
        </authorList>
    </citation>
    <scope>NUCLEOTIDE SEQUENCE [LARGE SCALE GENOMIC DNA]</scope>
    <source>
        <strain evidence="11 12">ASN36</strain>
    </source>
</reference>
<keyword evidence="12" id="KW-1185">Reference proteome</keyword>
<evidence type="ECO:0000256" key="4">
    <source>
        <dbReference type="PROSITE-ProRule" id="PRU00169"/>
    </source>
</evidence>
<dbReference type="InterPro" id="IPR005467">
    <property type="entry name" value="His_kinase_dom"/>
</dbReference>
<dbReference type="Gene3D" id="3.30.450.40">
    <property type="match status" value="1"/>
</dbReference>
<name>A0ABN6F0K1_9BACT</name>
<dbReference type="CDD" id="cd00082">
    <property type="entry name" value="HisKA"/>
    <property type="match status" value="1"/>
</dbReference>
<dbReference type="EMBL" id="AP024488">
    <property type="protein sequence ID" value="BCS94820.1"/>
    <property type="molecule type" value="Genomic_DNA"/>
</dbReference>
<evidence type="ECO:0000259" key="9">
    <source>
        <dbReference type="PROSITE" id="PS50112"/>
    </source>
</evidence>
<dbReference type="Gene3D" id="1.10.287.130">
    <property type="match status" value="1"/>
</dbReference>
<dbReference type="EC" id="2.7.13.3" evidence="2"/>
<dbReference type="SUPFAM" id="SSF55781">
    <property type="entry name" value="GAF domain-like"/>
    <property type="match status" value="1"/>
</dbReference>
<evidence type="ECO:0000256" key="3">
    <source>
        <dbReference type="ARBA" id="ARBA00022553"/>
    </source>
</evidence>
<feature type="transmembrane region" description="Helical" evidence="6">
    <location>
        <begin position="6"/>
        <end position="26"/>
    </location>
</feature>
<dbReference type="Pfam" id="PF02518">
    <property type="entry name" value="HATPase_c"/>
    <property type="match status" value="1"/>
</dbReference>
<feature type="coiled-coil region" evidence="5">
    <location>
        <begin position="454"/>
        <end position="498"/>
    </location>
</feature>
<feature type="transmembrane region" description="Helical" evidence="6">
    <location>
        <begin position="38"/>
        <end position="60"/>
    </location>
</feature>
<dbReference type="SUPFAM" id="SSF55874">
    <property type="entry name" value="ATPase domain of HSP90 chaperone/DNA topoisomerase II/histidine kinase"/>
    <property type="match status" value="1"/>
</dbReference>
<protein>
    <recommendedName>
        <fullName evidence="2">histidine kinase</fullName>
        <ecNumber evidence="2">2.7.13.3</ecNumber>
    </recommendedName>
</protein>
<dbReference type="PROSITE" id="PS50113">
    <property type="entry name" value="PAC"/>
    <property type="match status" value="1"/>
</dbReference>
<dbReference type="Pfam" id="PF00512">
    <property type="entry name" value="HisKA"/>
    <property type="match status" value="1"/>
</dbReference>
<dbReference type="PRINTS" id="PR00344">
    <property type="entry name" value="BCTRLSENSOR"/>
</dbReference>
<dbReference type="Pfam" id="PF13426">
    <property type="entry name" value="PAS_9"/>
    <property type="match status" value="1"/>
</dbReference>
<keyword evidence="6" id="KW-0472">Membrane</keyword>
<dbReference type="Proteomes" id="UP001320148">
    <property type="component" value="Chromosome"/>
</dbReference>
<feature type="transmembrane region" description="Helical" evidence="6">
    <location>
        <begin position="231"/>
        <end position="252"/>
    </location>
</feature>
<dbReference type="PANTHER" id="PTHR43065">
    <property type="entry name" value="SENSOR HISTIDINE KINASE"/>
    <property type="match status" value="1"/>
</dbReference>
<dbReference type="InterPro" id="IPR029016">
    <property type="entry name" value="GAF-like_dom_sf"/>
</dbReference>
<dbReference type="PROSITE" id="PS50110">
    <property type="entry name" value="RESPONSE_REGULATORY"/>
    <property type="match status" value="1"/>
</dbReference>
<dbReference type="RefSeq" id="WP_236891126.1">
    <property type="nucleotide sequence ID" value="NZ_AP024488.1"/>
</dbReference>
<feature type="domain" description="PAC" evidence="10">
    <location>
        <begin position="561"/>
        <end position="612"/>
    </location>
</feature>
<feature type="transmembrane region" description="Helical" evidence="6">
    <location>
        <begin position="103"/>
        <end position="120"/>
    </location>
</feature>
<dbReference type="InterPro" id="IPR003661">
    <property type="entry name" value="HisK_dim/P_dom"/>
</dbReference>
<keyword evidence="5" id="KW-0175">Coiled coil</keyword>
<evidence type="ECO:0000256" key="6">
    <source>
        <dbReference type="SAM" id="Phobius"/>
    </source>
</evidence>
<dbReference type="PANTHER" id="PTHR43065:SF42">
    <property type="entry name" value="TWO-COMPONENT SENSOR PPRA"/>
    <property type="match status" value="1"/>
</dbReference>
<dbReference type="InterPro" id="IPR004358">
    <property type="entry name" value="Sig_transdc_His_kin-like_C"/>
</dbReference>
<proteinExistence type="predicted"/>
<evidence type="ECO:0000259" key="10">
    <source>
        <dbReference type="PROSITE" id="PS50113"/>
    </source>
</evidence>
<feature type="modified residue" description="4-aspartylphosphate" evidence="4">
    <location>
        <position position="927"/>
    </location>
</feature>
<dbReference type="PROSITE" id="PS50112">
    <property type="entry name" value="PAS"/>
    <property type="match status" value="1"/>
</dbReference>
<comment type="catalytic activity">
    <reaction evidence="1">
        <text>ATP + protein L-histidine = ADP + protein N-phospho-L-histidine.</text>
        <dbReference type="EC" id="2.7.13.3"/>
    </reaction>
</comment>
<dbReference type="Gene3D" id="3.30.565.10">
    <property type="entry name" value="Histidine kinase-like ATPase, C-terminal domain"/>
    <property type="match status" value="1"/>
</dbReference>
<dbReference type="NCBIfam" id="TIGR00229">
    <property type="entry name" value="sensory_box"/>
    <property type="match status" value="1"/>
</dbReference>
<evidence type="ECO:0000313" key="12">
    <source>
        <dbReference type="Proteomes" id="UP001320148"/>
    </source>
</evidence>
<dbReference type="Gene3D" id="3.30.450.20">
    <property type="entry name" value="PAS domain"/>
    <property type="match status" value="1"/>
</dbReference>
<evidence type="ECO:0000259" key="8">
    <source>
        <dbReference type="PROSITE" id="PS50110"/>
    </source>
</evidence>
<feature type="transmembrane region" description="Helical" evidence="6">
    <location>
        <begin position="140"/>
        <end position="162"/>
    </location>
</feature>
<accession>A0ABN6F0K1</accession>
<dbReference type="InterPro" id="IPR003594">
    <property type="entry name" value="HATPase_dom"/>
</dbReference>
<dbReference type="SMART" id="SM00091">
    <property type="entry name" value="PAS"/>
    <property type="match status" value="1"/>
</dbReference>
<dbReference type="InterPro" id="IPR001789">
    <property type="entry name" value="Sig_transdc_resp-reg_receiver"/>
</dbReference>
<feature type="domain" description="Response regulatory" evidence="8">
    <location>
        <begin position="876"/>
        <end position="992"/>
    </location>
</feature>
<dbReference type="SMART" id="SM00388">
    <property type="entry name" value="HisKA"/>
    <property type="match status" value="1"/>
</dbReference>